<gene>
    <name evidence="2" type="ORF">BG36_00035</name>
    <name evidence="3" type="ORF">DES43_1037</name>
</gene>
<proteinExistence type="predicted"/>
<dbReference type="STRING" id="69279.BG36_00035"/>
<dbReference type="InterPro" id="IPR029024">
    <property type="entry name" value="TerB-like"/>
</dbReference>
<dbReference type="RefSeq" id="WP_035021782.1">
    <property type="nucleotide sequence ID" value="NZ_KK073877.1"/>
</dbReference>
<evidence type="ECO:0000313" key="2">
    <source>
        <dbReference type="EMBL" id="EXL10290.1"/>
    </source>
</evidence>
<accession>A0A011VPJ4</accession>
<dbReference type="PATRIC" id="fig|69279.3.peg.8"/>
<dbReference type="Proteomes" id="UP000294958">
    <property type="component" value="Unassembled WGS sequence"/>
</dbReference>
<dbReference type="OrthoDB" id="5402150at2"/>
<organism evidence="2 4">
    <name type="scientific">Aquamicrobium defluvii</name>
    <dbReference type="NCBI Taxonomy" id="69279"/>
    <lineage>
        <taxon>Bacteria</taxon>
        <taxon>Pseudomonadati</taxon>
        <taxon>Pseudomonadota</taxon>
        <taxon>Alphaproteobacteria</taxon>
        <taxon>Hyphomicrobiales</taxon>
        <taxon>Phyllobacteriaceae</taxon>
        <taxon>Aquamicrobium</taxon>
    </lineage>
</organism>
<dbReference type="EMBL" id="JENY01000001">
    <property type="protein sequence ID" value="EXL10290.1"/>
    <property type="molecule type" value="Genomic_DNA"/>
</dbReference>
<dbReference type="Pfam" id="PF05099">
    <property type="entry name" value="TerB"/>
    <property type="match status" value="1"/>
</dbReference>
<comment type="caution">
    <text evidence="2">The sequence shown here is derived from an EMBL/GenBank/DDBJ whole genome shotgun (WGS) entry which is preliminary data.</text>
</comment>
<evidence type="ECO:0000259" key="1">
    <source>
        <dbReference type="Pfam" id="PF05099"/>
    </source>
</evidence>
<dbReference type="CDD" id="cd07313">
    <property type="entry name" value="terB_like_2"/>
    <property type="match status" value="1"/>
</dbReference>
<reference evidence="2 4" key="1">
    <citation type="submission" date="2014-02" db="EMBL/GenBank/DDBJ databases">
        <title>Aquamicrobium defluvii Genome sequencing.</title>
        <authorList>
            <person name="Wang X."/>
        </authorList>
    </citation>
    <scope>NUCLEOTIDE SEQUENCE [LARGE SCALE GENOMIC DNA]</scope>
    <source>
        <strain evidence="2 4">W13Z1</strain>
    </source>
</reference>
<dbReference type="InterPro" id="IPR007791">
    <property type="entry name" value="DjlA_N"/>
</dbReference>
<evidence type="ECO:0000313" key="4">
    <source>
        <dbReference type="Proteomes" id="UP000019849"/>
    </source>
</evidence>
<evidence type="ECO:0000313" key="3">
    <source>
        <dbReference type="EMBL" id="TDR37082.1"/>
    </source>
</evidence>
<dbReference type="Proteomes" id="UP000019849">
    <property type="component" value="Unassembled WGS sequence"/>
</dbReference>
<name>A0A011VPJ4_9HYPH</name>
<evidence type="ECO:0000313" key="5">
    <source>
        <dbReference type="Proteomes" id="UP000294958"/>
    </source>
</evidence>
<sequence length="159" mass="17964">MFDRFLSFLKDIPGGSGRRPRDDDPRVAASALLYHVMNVDGVRQDAEWERFKAVLGESHSLSGAELDELALAGEQADREAVDLYAFTSVLKRHLDVEERKAFIGLMWEIVFADGELHELEDNTVWRVAELLDVERQDRIAARRKVAASLPDGAKLLDEE</sequence>
<dbReference type="HOGENOM" id="CLU_111095_1_0_5"/>
<dbReference type="EMBL" id="SNZF01000003">
    <property type="protein sequence ID" value="TDR37082.1"/>
    <property type="molecule type" value="Genomic_DNA"/>
</dbReference>
<keyword evidence="5" id="KW-1185">Reference proteome</keyword>
<reference evidence="3 5" key="2">
    <citation type="submission" date="2019-03" db="EMBL/GenBank/DDBJ databases">
        <title>Genomic Encyclopedia of Type Strains, Phase IV (KMG-IV): sequencing the most valuable type-strain genomes for metagenomic binning, comparative biology and taxonomic classification.</title>
        <authorList>
            <person name="Goeker M."/>
        </authorList>
    </citation>
    <scope>NUCLEOTIDE SEQUENCE [LARGE SCALE GENOMIC DNA]</scope>
    <source>
        <strain evidence="3 5">DSM 11603</strain>
    </source>
</reference>
<dbReference type="SUPFAM" id="SSF158682">
    <property type="entry name" value="TerB-like"/>
    <property type="match status" value="1"/>
</dbReference>
<dbReference type="eggNOG" id="COG4103">
    <property type="taxonomic scope" value="Bacteria"/>
</dbReference>
<protein>
    <submittedName>
        <fullName evidence="3">Putative tellurite resistance protein B-like protein</fullName>
    </submittedName>
</protein>
<dbReference type="AlphaFoldDB" id="A0A011VPJ4"/>
<dbReference type="Gene3D" id="1.10.3680.10">
    <property type="entry name" value="TerB-like"/>
    <property type="match status" value="1"/>
</dbReference>
<feature type="domain" description="Co-chaperone DjlA N-terminal" evidence="1">
    <location>
        <begin position="27"/>
        <end position="142"/>
    </location>
</feature>